<organism evidence="3 4">
    <name type="scientific">Scleroderma citrinum Foug A</name>
    <dbReference type="NCBI Taxonomy" id="1036808"/>
    <lineage>
        <taxon>Eukaryota</taxon>
        <taxon>Fungi</taxon>
        <taxon>Dikarya</taxon>
        <taxon>Basidiomycota</taxon>
        <taxon>Agaricomycotina</taxon>
        <taxon>Agaricomycetes</taxon>
        <taxon>Agaricomycetidae</taxon>
        <taxon>Boletales</taxon>
        <taxon>Sclerodermatineae</taxon>
        <taxon>Sclerodermataceae</taxon>
        <taxon>Scleroderma</taxon>
    </lineage>
</organism>
<dbReference type="STRING" id="1036808.A0A0C3EGU5"/>
<dbReference type="PANTHER" id="PTHR10887">
    <property type="entry name" value="DNA2/NAM7 HELICASE FAMILY"/>
    <property type="match status" value="1"/>
</dbReference>
<evidence type="ECO:0008006" key="5">
    <source>
        <dbReference type="Google" id="ProtNLM"/>
    </source>
</evidence>
<keyword evidence="4" id="KW-1185">Reference proteome</keyword>
<accession>A0A0C3EGU5</accession>
<gene>
    <name evidence="3" type="ORF">SCLCIDRAFT_107792</name>
</gene>
<dbReference type="CDD" id="cd17934">
    <property type="entry name" value="DEXXQc_Upf1-like"/>
    <property type="match status" value="1"/>
</dbReference>
<dbReference type="AlphaFoldDB" id="A0A0C3EGU5"/>
<dbReference type="Pfam" id="PF13086">
    <property type="entry name" value="AAA_11"/>
    <property type="match status" value="1"/>
</dbReference>
<dbReference type="InParanoid" id="A0A0C3EGU5"/>
<proteinExistence type="predicted"/>
<evidence type="ECO:0000259" key="1">
    <source>
        <dbReference type="Pfam" id="PF13086"/>
    </source>
</evidence>
<protein>
    <recommendedName>
        <fullName evidence="5">DNA2/NAM7 helicase-like C-terminal domain-containing protein</fullName>
    </recommendedName>
</protein>
<dbReference type="GO" id="GO:0004386">
    <property type="term" value="F:helicase activity"/>
    <property type="evidence" value="ECO:0007669"/>
    <property type="project" value="InterPro"/>
</dbReference>
<feature type="domain" description="DNA2/NAM7 helicase-like C-terminal" evidence="2">
    <location>
        <begin position="161"/>
        <end position="311"/>
    </location>
</feature>
<dbReference type="PANTHER" id="PTHR10887:SF495">
    <property type="entry name" value="HELICASE SENATAXIN ISOFORM X1-RELATED"/>
    <property type="match status" value="1"/>
</dbReference>
<dbReference type="InterPro" id="IPR027417">
    <property type="entry name" value="P-loop_NTPase"/>
</dbReference>
<dbReference type="Pfam" id="PF13087">
    <property type="entry name" value="AAA_12"/>
    <property type="match status" value="1"/>
</dbReference>
<dbReference type="CDD" id="cd18808">
    <property type="entry name" value="SF1_C_Upf1"/>
    <property type="match status" value="1"/>
</dbReference>
<dbReference type="EMBL" id="KN822012">
    <property type="protein sequence ID" value="KIM67524.1"/>
    <property type="molecule type" value="Genomic_DNA"/>
</dbReference>
<name>A0A0C3EGU5_9AGAM</name>
<dbReference type="InterPro" id="IPR041679">
    <property type="entry name" value="DNA2/NAM7-like_C"/>
</dbReference>
<dbReference type="SUPFAM" id="SSF52540">
    <property type="entry name" value="P-loop containing nucleoside triphosphate hydrolases"/>
    <property type="match status" value="1"/>
</dbReference>
<dbReference type="Gene3D" id="3.40.50.300">
    <property type="entry name" value="P-loop containing nucleotide triphosphate hydrolases"/>
    <property type="match status" value="3"/>
</dbReference>
<reference evidence="4" key="2">
    <citation type="submission" date="2015-01" db="EMBL/GenBank/DDBJ databases">
        <title>Evolutionary Origins and Diversification of the Mycorrhizal Mutualists.</title>
        <authorList>
            <consortium name="DOE Joint Genome Institute"/>
            <consortium name="Mycorrhizal Genomics Consortium"/>
            <person name="Kohler A."/>
            <person name="Kuo A."/>
            <person name="Nagy L.G."/>
            <person name="Floudas D."/>
            <person name="Copeland A."/>
            <person name="Barry K.W."/>
            <person name="Cichocki N."/>
            <person name="Veneault-Fourrey C."/>
            <person name="LaButti K."/>
            <person name="Lindquist E.A."/>
            <person name="Lipzen A."/>
            <person name="Lundell T."/>
            <person name="Morin E."/>
            <person name="Murat C."/>
            <person name="Riley R."/>
            <person name="Ohm R."/>
            <person name="Sun H."/>
            <person name="Tunlid A."/>
            <person name="Henrissat B."/>
            <person name="Grigoriev I.V."/>
            <person name="Hibbett D.S."/>
            <person name="Martin F."/>
        </authorList>
    </citation>
    <scope>NUCLEOTIDE SEQUENCE [LARGE SCALE GENOMIC DNA]</scope>
    <source>
        <strain evidence="4">Foug A</strain>
    </source>
</reference>
<dbReference type="Proteomes" id="UP000053989">
    <property type="component" value="Unassembled WGS sequence"/>
</dbReference>
<reference evidence="3 4" key="1">
    <citation type="submission" date="2014-04" db="EMBL/GenBank/DDBJ databases">
        <authorList>
            <consortium name="DOE Joint Genome Institute"/>
            <person name="Kuo A."/>
            <person name="Kohler A."/>
            <person name="Nagy L.G."/>
            <person name="Floudas D."/>
            <person name="Copeland A."/>
            <person name="Barry K.W."/>
            <person name="Cichocki N."/>
            <person name="Veneault-Fourrey C."/>
            <person name="LaButti K."/>
            <person name="Lindquist E.A."/>
            <person name="Lipzen A."/>
            <person name="Lundell T."/>
            <person name="Morin E."/>
            <person name="Murat C."/>
            <person name="Sun H."/>
            <person name="Tunlid A."/>
            <person name="Henrissat B."/>
            <person name="Grigoriev I.V."/>
            <person name="Hibbett D.S."/>
            <person name="Martin F."/>
            <person name="Nordberg H.P."/>
            <person name="Cantor M.N."/>
            <person name="Hua S.X."/>
        </authorList>
    </citation>
    <scope>NUCLEOTIDE SEQUENCE [LARGE SCALE GENOMIC DNA]</scope>
    <source>
        <strain evidence="3 4">Foug A</strain>
    </source>
</reference>
<evidence type="ECO:0000313" key="3">
    <source>
        <dbReference type="EMBL" id="KIM67524.1"/>
    </source>
</evidence>
<evidence type="ECO:0000313" key="4">
    <source>
        <dbReference type="Proteomes" id="UP000053989"/>
    </source>
</evidence>
<sequence>MVHGPPGTGKTTVIAAAVTSFHHADPQRSVWISAQSNVAVKNIADKLCDVGFHDFKLLVSRTYYFDSHEHLYGDVLQARCIFSDEFSKNTDGAERQLLDARVVLCTLSMLSNHSIAAFIRIAPVQTVIFDEASQIEVGDYVPVIHGFSSTLRKIVFIGDSKQYRMPCVIGNFISKNVYHGKLTTCHNITDPKACRFINVKGGNGVKQEHGWVNHGEVMVVCRLVRLCEDQKKSYRIITPYDAQRNAIENGLKNAKLRWENIVFNIDSFQGNEGDHIIVSVVHSGNTGFLQNERRTNVMLTRCKQSMIICTSRAFMSSRKVSGTLIGRLAASLRPGAWIEA</sequence>
<evidence type="ECO:0000259" key="2">
    <source>
        <dbReference type="Pfam" id="PF13087"/>
    </source>
</evidence>
<dbReference type="HOGENOM" id="CLU_074986_0_0_1"/>
<feature type="domain" description="DNA2/NAM7 helicase helicase" evidence="1">
    <location>
        <begin position="1"/>
        <end position="49"/>
    </location>
</feature>
<dbReference type="OrthoDB" id="6513042at2759"/>
<dbReference type="InterPro" id="IPR045055">
    <property type="entry name" value="DNA2/NAM7-like"/>
</dbReference>
<dbReference type="InterPro" id="IPR041677">
    <property type="entry name" value="DNA2/NAM7_AAA_11"/>
</dbReference>
<dbReference type="InterPro" id="IPR047187">
    <property type="entry name" value="SF1_C_Upf1"/>
</dbReference>